<comment type="caution">
    <text evidence="13">The sequence shown here is derived from an EMBL/GenBank/DDBJ whole genome shotgun (WGS) entry which is preliminary data.</text>
</comment>
<dbReference type="PANTHER" id="PTHR24305">
    <property type="entry name" value="CYTOCHROME P450"/>
    <property type="match status" value="1"/>
</dbReference>
<keyword evidence="8" id="KW-0560">Oxidoreductase</keyword>
<evidence type="ECO:0000256" key="10">
    <source>
        <dbReference type="ARBA" id="ARBA00023033"/>
    </source>
</evidence>
<dbReference type="InterPro" id="IPR050121">
    <property type="entry name" value="Cytochrome_P450_monoxygenase"/>
</dbReference>
<gene>
    <name evidence="13" type="ORF">HDK90DRAFT_301703</name>
</gene>
<evidence type="ECO:0000256" key="4">
    <source>
        <dbReference type="ARBA" id="ARBA00022617"/>
    </source>
</evidence>
<evidence type="ECO:0000256" key="5">
    <source>
        <dbReference type="ARBA" id="ARBA00022692"/>
    </source>
</evidence>
<organism evidence="13 14">
    <name type="scientific">Phyllosticta capitalensis</name>
    <dbReference type="NCBI Taxonomy" id="121624"/>
    <lineage>
        <taxon>Eukaryota</taxon>
        <taxon>Fungi</taxon>
        <taxon>Dikarya</taxon>
        <taxon>Ascomycota</taxon>
        <taxon>Pezizomycotina</taxon>
        <taxon>Dothideomycetes</taxon>
        <taxon>Dothideomycetes incertae sedis</taxon>
        <taxon>Botryosphaeriales</taxon>
        <taxon>Phyllostictaceae</taxon>
        <taxon>Phyllosticta</taxon>
    </lineage>
</organism>
<feature type="transmembrane region" description="Helical" evidence="12">
    <location>
        <begin position="33"/>
        <end position="52"/>
    </location>
</feature>
<keyword evidence="11 12" id="KW-0472">Membrane</keyword>
<dbReference type="Proteomes" id="UP001492380">
    <property type="component" value="Unassembled WGS sequence"/>
</dbReference>
<evidence type="ECO:0000256" key="11">
    <source>
        <dbReference type="ARBA" id="ARBA00023136"/>
    </source>
</evidence>
<proteinExistence type="inferred from homology"/>
<dbReference type="PRINTS" id="PR00385">
    <property type="entry name" value="P450"/>
</dbReference>
<keyword evidence="14" id="KW-1185">Reference proteome</keyword>
<keyword evidence="10 13" id="KW-0503">Monooxygenase</keyword>
<dbReference type="InterPro" id="IPR002401">
    <property type="entry name" value="Cyt_P450_E_grp-I"/>
</dbReference>
<keyword evidence="5 12" id="KW-0812">Transmembrane</keyword>
<dbReference type="PANTHER" id="PTHR24305:SF112">
    <property type="entry name" value="L-ORNITHINE-N5-MONOOXYGENASE (EUROFUNG)"/>
    <property type="match status" value="1"/>
</dbReference>
<dbReference type="GO" id="GO:0004497">
    <property type="term" value="F:monooxygenase activity"/>
    <property type="evidence" value="ECO:0007669"/>
    <property type="project" value="UniProtKB-KW"/>
</dbReference>
<dbReference type="InterPro" id="IPR001128">
    <property type="entry name" value="Cyt_P450"/>
</dbReference>
<evidence type="ECO:0000256" key="1">
    <source>
        <dbReference type="ARBA" id="ARBA00001971"/>
    </source>
</evidence>
<evidence type="ECO:0000256" key="3">
    <source>
        <dbReference type="ARBA" id="ARBA00010617"/>
    </source>
</evidence>
<comment type="cofactor">
    <cofactor evidence="1">
        <name>heme</name>
        <dbReference type="ChEBI" id="CHEBI:30413"/>
    </cofactor>
</comment>
<dbReference type="InterPro" id="IPR036396">
    <property type="entry name" value="Cyt_P450_sf"/>
</dbReference>
<sequence length="542" mass="61330">MAAQPLLACGAASLAGAASWAGYFHKGEHHLYPLRYVQGLIASFLLGTFLVARIDQTSFSHAASIMTAITASYLAGVYACLITWRLFLSPLNKFPGPFMARLSSFWMTFHVGNSEAYKLVTKLHQQHGDFVRVGSNDLSILDPDAVPVIYGFGTKCFKSPWYDNDYPLSSMHSTRNRQYHDTRRRVWSISFSDKALRGYEPRVQKYASILVRQLQSFSGQPVDATEWFNYFAYDVMGELAFGKSFGTLERGQEHYAIELLGEGLQAMAYMMPTWFFRCLTNTPLAKPYWRFINYCSDQSEERMKNKPDVPDIMSPLLDQFSDKKNLSAEEKGRLHGDARLIIVAGSDTTSATLIHAFYHLALEPQHIDKLREEINPKIQPDGSINHRDIQDLPHLNGVINEALRLHPPVPTALQRTTPPEGIEINGTYIPGNMNVWVPQWALARSEKAYAEPHRFLPERWYEKKEMVKKEKAFFPFSTGVFGCIGKPLALMELRLVIAKLLVAFDIAFAPGETGDDLLNKTRDHFTIECGGLKLVFKERNAV</sequence>
<comment type="similarity">
    <text evidence="3">Belongs to the cytochrome P450 family.</text>
</comment>
<reference evidence="13 14" key="1">
    <citation type="submission" date="2024-04" db="EMBL/GenBank/DDBJ databases">
        <title>Phyllosticta paracitricarpa is synonymous to the EU quarantine fungus P. citricarpa based on phylogenomic analyses.</title>
        <authorList>
            <consortium name="Lawrence Berkeley National Laboratory"/>
            <person name="Van Ingen-Buijs V.A."/>
            <person name="Van Westerhoven A.C."/>
            <person name="Haridas S."/>
            <person name="Skiadas P."/>
            <person name="Martin F."/>
            <person name="Groenewald J.Z."/>
            <person name="Crous P.W."/>
            <person name="Seidl M.F."/>
        </authorList>
    </citation>
    <scope>NUCLEOTIDE SEQUENCE [LARGE SCALE GENOMIC DNA]</scope>
    <source>
        <strain evidence="13 14">CBS 123374</strain>
    </source>
</reference>
<feature type="transmembrane region" description="Helical" evidence="12">
    <location>
        <begin position="64"/>
        <end position="87"/>
    </location>
</feature>
<keyword evidence="4" id="KW-0349">Heme</keyword>
<evidence type="ECO:0000256" key="7">
    <source>
        <dbReference type="ARBA" id="ARBA00022989"/>
    </source>
</evidence>
<dbReference type="Pfam" id="PF00067">
    <property type="entry name" value="p450"/>
    <property type="match status" value="1"/>
</dbReference>
<comment type="subcellular location">
    <subcellularLocation>
        <location evidence="2">Membrane</location>
    </subcellularLocation>
</comment>
<keyword evidence="9" id="KW-0408">Iron</keyword>
<dbReference type="SUPFAM" id="SSF48264">
    <property type="entry name" value="Cytochrome P450"/>
    <property type="match status" value="1"/>
</dbReference>
<accession>A0ABR1YKC9</accession>
<dbReference type="EMBL" id="JBBWRZ010000007">
    <property type="protein sequence ID" value="KAK8232214.1"/>
    <property type="molecule type" value="Genomic_DNA"/>
</dbReference>
<evidence type="ECO:0000256" key="6">
    <source>
        <dbReference type="ARBA" id="ARBA00022723"/>
    </source>
</evidence>
<evidence type="ECO:0000313" key="13">
    <source>
        <dbReference type="EMBL" id="KAK8232214.1"/>
    </source>
</evidence>
<evidence type="ECO:0000256" key="8">
    <source>
        <dbReference type="ARBA" id="ARBA00023002"/>
    </source>
</evidence>
<name>A0ABR1YKC9_9PEZI</name>
<keyword evidence="6" id="KW-0479">Metal-binding</keyword>
<dbReference type="PRINTS" id="PR00463">
    <property type="entry name" value="EP450I"/>
</dbReference>
<keyword evidence="7 12" id="KW-1133">Transmembrane helix</keyword>
<evidence type="ECO:0000256" key="9">
    <source>
        <dbReference type="ARBA" id="ARBA00023004"/>
    </source>
</evidence>
<evidence type="ECO:0000256" key="12">
    <source>
        <dbReference type="SAM" id="Phobius"/>
    </source>
</evidence>
<protein>
    <submittedName>
        <fullName evidence="13">P450 monooxygenase</fullName>
    </submittedName>
</protein>
<evidence type="ECO:0000256" key="2">
    <source>
        <dbReference type="ARBA" id="ARBA00004370"/>
    </source>
</evidence>
<dbReference type="CDD" id="cd11061">
    <property type="entry name" value="CYP67-like"/>
    <property type="match status" value="1"/>
</dbReference>
<dbReference type="Gene3D" id="1.10.630.10">
    <property type="entry name" value="Cytochrome P450"/>
    <property type="match status" value="1"/>
</dbReference>
<evidence type="ECO:0000313" key="14">
    <source>
        <dbReference type="Proteomes" id="UP001492380"/>
    </source>
</evidence>